<feature type="compositionally biased region" description="Polar residues" evidence="1">
    <location>
        <begin position="1"/>
        <end position="15"/>
    </location>
</feature>
<organism evidence="2 3">
    <name type="scientific">Anthostomella pinea</name>
    <dbReference type="NCBI Taxonomy" id="933095"/>
    <lineage>
        <taxon>Eukaryota</taxon>
        <taxon>Fungi</taxon>
        <taxon>Dikarya</taxon>
        <taxon>Ascomycota</taxon>
        <taxon>Pezizomycotina</taxon>
        <taxon>Sordariomycetes</taxon>
        <taxon>Xylariomycetidae</taxon>
        <taxon>Xylariales</taxon>
        <taxon>Xylariaceae</taxon>
        <taxon>Anthostomella</taxon>
    </lineage>
</organism>
<dbReference type="AlphaFoldDB" id="A0AAI8VCR5"/>
<keyword evidence="3" id="KW-1185">Reference proteome</keyword>
<accession>A0AAI8VCR5</accession>
<feature type="compositionally biased region" description="Low complexity" evidence="1">
    <location>
        <begin position="35"/>
        <end position="56"/>
    </location>
</feature>
<evidence type="ECO:0000256" key="1">
    <source>
        <dbReference type="SAM" id="MobiDB-lite"/>
    </source>
</evidence>
<name>A0AAI8VCR5_9PEZI</name>
<sequence length="321" mass="35470">MPSVTHSETPSLSSSGRKRRREDDGQMQMPLYGQSKTAASLTSSSANSSGLGPYSSTSQLNESQNLLSAFSSNERLIYPSNRGSAALYNMPRKVIPLSASKRFRLLDEDHDEPTQQQHLRHQHQHHHDEHHDAASPSPAAAMHQQQSYFSHAHPTPPISPHHLQNRPSASRANSSALLKPCHVCFRKPTKKSDLDSFADCMGCDRRTCFVCLRACQGWLPPAEERTGRREHNNNEEDLSASFTMHDVDDDVEYNSNNHTHQARDAQPPPDHARSKKGEGGGEAAGWRGHGHREVICSQCCVERGSEGEVVCLGCLDEVDGA</sequence>
<feature type="region of interest" description="Disordered" evidence="1">
    <location>
        <begin position="249"/>
        <end position="287"/>
    </location>
</feature>
<comment type="caution">
    <text evidence="2">The sequence shown here is derived from an EMBL/GenBank/DDBJ whole genome shotgun (WGS) entry which is preliminary data.</text>
</comment>
<evidence type="ECO:0000313" key="2">
    <source>
        <dbReference type="EMBL" id="CAJ2502015.1"/>
    </source>
</evidence>
<gene>
    <name evidence="2" type="ORF">KHLLAP_LOCUS2483</name>
</gene>
<reference evidence="2" key="1">
    <citation type="submission" date="2023-10" db="EMBL/GenBank/DDBJ databases">
        <authorList>
            <person name="Hackl T."/>
        </authorList>
    </citation>
    <scope>NUCLEOTIDE SEQUENCE</scope>
</reference>
<protein>
    <submittedName>
        <fullName evidence="2">Uu.00g048680.m01.CDS01</fullName>
    </submittedName>
</protein>
<proteinExistence type="predicted"/>
<dbReference type="EMBL" id="CAUWAG010000003">
    <property type="protein sequence ID" value="CAJ2502015.1"/>
    <property type="molecule type" value="Genomic_DNA"/>
</dbReference>
<feature type="region of interest" description="Disordered" evidence="1">
    <location>
        <begin position="1"/>
        <end position="59"/>
    </location>
</feature>
<dbReference type="Proteomes" id="UP001295740">
    <property type="component" value="Unassembled WGS sequence"/>
</dbReference>
<evidence type="ECO:0000313" key="3">
    <source>
        <dbReference type="Proteomes" id="UP001295740"/>
    </source>
</evidence>
<feature type="compositionally biased region" description="Basic and acidic residues" evidence="1">
    <location>
        <begin position="270"/>
        <end position="279"/>
    </location>
</feature>
<feature type="region of interest" description="Disordered" evidence="1">
    <location>
        <begin position="110"/>
        <end position="172"/>
    </location>
</feature>